<feature type="region of interest" description="Disordered" evidence="7">
    <location>
        <begin position="191"/>
        <end position="257"/>
    </location>
</feature>
<keyword evidence="4" id="KW-0804">Transcription</keyword>
<dbReference type="SUPFAM" id="SSF54171">
    <property type="entry name" value="DNA-binding domain"/>
    <property type="match status" value="1"/>
</dbReference>
<dbReference type="InterPro" id="IPR001471">
    <property type="entry name" value="AP2/ERF_dom"/>
</dbReference>
<dbReference type="PRINTS" id="PR00367">
    <property type="entry name" value="ETHRSPELEMNT"/>
</dbReference>
<feature type="region of interest" description="Disordered" evidence="7">
    <location>
        <begin position="112"/>
        <end position="132"/>
    </location>
</feature>
<dbReference type="GO" id="GO:0009873">
    <property type="term" value="P:ethylene-activated signaling pathway"/>
    <property type="evidence" value="ECO:0007669"/>
    <property type="project" value="InterPro"/>
</dbReference>
<evidence type="ECO:0000256" key="6">
    <source>
        <dbReference type="ARBA" id="ARBA00024343"/>
    </source>
</evidence>
<evidence type="ECO:0000256" key="4">
    <source>
        <dbReference type="ARBA" id="ARBA00023163"/>
    </source>
</evidence>
<dbReference type="PANTHER" id="PTHR31190:SF287">
    <property type="entry name" value="DEVELOPMENT RELATED ERF PROTEIN"/>
    <property type="match status" value="1"/>
</dbReference>
<comment type="caution">
    <text evidence="9">The sequence shown here is derived from an EMBL/GenBank/DDBJ whole genome shotgun (WGS) entry which is preliminary data.</text>
</comment>
<protein>
    <submittedName>
        <fullName evidence="9">AP2/ERF transcription factor</fullName>
    </submittedName>
</protein>
<evidence type="ECO:0000256" key="3">
    <source>
        <dbReference type="ARBA" id="ARBA00023125"/>
    </source>
</evidence>
<dbReference type="STRING" id="3476.A0A2P5BQN2"/>
<evidence type="ECO:0000256" key="2">
    <source>
        <dbReference type="ARBA" id="ARBA00023015"/>
    </source>
</evidence>
<dbReference type="PANTHER" id="PTHR31190">
    <property type="entry name" value="DNA-BINDING DOMAIN"/>
    <property type="match status" value="1"/>
</dbReference>
<evidence type="ECO:0000313" key="10">
    <source>
        <dbReference type="Proteomes" id="UP000237105"/>
    </source>
</evidence>
<organism evidence="9 10">
    <name type="scientific">Parasponia andersonii</name>
    <name type="common">Sponia andersonii</name>
    <dbReference type="NCBI Taxonomy" id="3476"/>
    <lineage>
        <taxon>Eukaryota</taxon>
        <taxon>Viridiplantae</taxon>
        <taxon>Streptophyta</taxon>
        <taxon>Embryophyta</taxon>
        <taxon>Tracheophyta</taxon>
        <taxon>Spermatophyta</taxon>
        <taxon>Magnoliopsida</taxon>
        <taxon>eudicotyledons</taxon>
        <taxon>Gunneridae</taxon>
        <taxon>Pentapetalae</taxon>
        <taxon>rosids</taxon>
        <taxon>fabids</taxon>
        <taxon>Rosales</taxon>
        <taxon>Cannabaceae</taxon>
        <taxon>Parasponia</taxon>
    </lineage>
</organism>
<feature type="compositionally biased region" description="Basic and acidic residues" evidence="7">
    <location>
        <begin position="61"/>
        <end position="75"/>
    </location>
</feature>
<dbReference type="AlphaFoldDB" id="A0A2P5BQN2"/>
<feature type="compositionally biased region" description="Polar residues" evidence="7">
    <location>
        <begin position="237"/>
        <end position="250"/>
    </location>
</feature>
<dbReference type="GO" id="GO:0003700">
    <property type="term" value="F:DNA-binding transcription factor activity"/>
    <property type="evidence" value="ECO:0007669"/>
    <property type="project" value="InterPro"/>
</dbReference>
<dbReference type="GO" id="GO:0005634">
    <property type="term" value="C:nucleus"/>
    <property type="evidence" value="ECO:0007669"/>
    <property type="project" value="UniProtKB-SubCell"/>
</dbReference>
<dbReference type="PROSITE" id="PS51032">
    <property type="entry name" value="AP2_ERF"/>
    <property type="match status" value="1"/>
</dbReference>
<accession>A0A2P5BQN2</accession>
<dbReference type="InterPro" id="IPR044808">
    <property type="entry name" value="ERF_plant"/>
</dbReference>
<evidence type="ECO:0000259" key="8">
    <source>
        <dbReference type="PROSITE" id="PS51032"/>
    </source>
</evidence>
<comment type="similarity">
    <text evidence="6">Belongs to the AP2/ERF transcription factor family. ERF subfamily.</text>
</comment>
<dbReference type="Pfam" id="PF00847">
    <property type="entry name" value="AP2"/>
    <property type="match status" value="1"/>
</dbReference>
<dbReference type="EMBL" id="JXTB01000238">
    <property type="protein sequence ID" value="PON51080.1"/>
    <property type="molecule type" value="Genomic_DNA"/>
</dbReference>
<keyword evidence="3" id="KW-0238">DNA-binding</keyword>
<proteinExistence type="inferred from homology"/>
<dbReference type="OrthoDB" id="674504at2759"/>
<gene>
    <name evidence="9" type="primary">PanERF34</name>
    <name evidence="9" type="ORF">PanWU01x14_219380</name>
</gene>
<keyword evidence="5" id="KW-0539">Nucleus</keyword>
<evidence type="ECO:0000313" key="9">
    <source>
        <dbReference type="EMBL" id="PON51080.1"/>
    </source>
</evidence>
<keyword evidence="2" id="KW-0805">Transcription regulation</keyword>
<name>A0A2P5BQN2_PARAD</name>
<dbReference type="SMART" id="SM00380">
    <property type="entry name" value="AP2"/>
    <property type="match status" value="1"/>
</dbReference>
<feature type="domain" description="AP2/ERF" evidence="8">
    <location>
        <begin position="129"/>
        <end position="187"/>
    </location>
</feature>
<feature type="compositionally biased region" description="Basic and acidic residues" evidence="7">
    <location>
        <begin position="218"/>
        <end position="227"/>
    </location>
</feature>
<evidence type="ECO:0000256" key="1">
    <source>
        <dbReference type="ARBA" id="ARBA00004123"/>
    </source>
</evidence>
<dbReference type="Proteomes" id="UP000237105">
    <property type="component" value="Unassembled WGS sequence"/>
</dbReference>
<comment type="subcellular location">
    <subcellularLocation>
        <location evidence="1">Nucleus</location>
    </subcellularLocation>
</comment>
<keyword evidence="10" id="KW-1185">Reference proteome</keyword>
<reference evidence="10" key="1">
    <citation type="submission" date="2016-06" db="EMBL/GenBank/DDBJ databases">
        <title>Parallel loss of symbiosis genes in relatives of nitrogen-fixing non-legume Parasponia.</title>
        <authorList>
            <person name="Van Velzen R."/>
            <person name="Holmer R."/>
            <person name="Bu F."/>
            <person name="Rutten L."/>
            <person name="Van Zeijl A."/>
            <person name="Liu W."/>
            <person name="Santuari L."/>
            <person name="Cao Q."/>
            <person name="Sharma T."/>
            <person name="Shen D."/>
            <person name="Roswanjaya Y."/>
            <person name="Wardhani T."/>
            <person name="Kalhor M.S."/>
            <person name="Jansen J."/>
            <person name="Van den Hoogen J."/>
            <person name="Gungor B."/>
            <person name="Hartog M."/>
            <person name="Hontelez J."/>
            <person name="Verver J."/>
            <person name="Yang W.-C."/>
            <person name="Schijlen E."/>
            <person name="Repin R."/>
            <person name="Schilthuizen M."/>
            <person name="Schranz E."/>
            <person name="Heidstra R."/>
            <person name="Miyata K."/>
            <person name="Fedorova E."/>
            <person name="Kohlen W."/>
            <person name="Bisseling T."/>
            <person name="Smit S."/>
            <person name="Geurts R."/>
        </authorList>
    </citation>
    <scope>NUCLEOTIDE SEQUENCE [LARGE SCALE GENOMIC DNA]</scope>
    <source>
        <strain evidence="10">cv. WU1-14</strain>
    </source>
</reference>
<dbReference type="InterPro" id="IPR036955">
    <property type="entry name" value="AP2/ERF_dom_sf"/>
</dbReference>
<feature type="compositionally biased region" description="Low complexity" evidence="7">
    <location>
        <begin position="112"/>
        <end position="122"/>
    </location>
</feature>
<dbReference type="CDD" id="cd00018">
    <property type="entry name" value="AP2"/>
    <property type="match status" value="1"/>
</dbReference>
<feature type="region of interest" description="Disordered" evidence="7">
    <location>
        <begin position="61"/>
        <end position="86"/>
    </location>
</feature>
<dbReference type="FunFam" id="3.30.730.10:FF:000001">
    <property type="entry name" value="Ethylene-responsive transcription factor 2"/>
    <property type="match status" value="1"/>
</dbReference>
<evidence type="ECO:0000256" key="5">
    <source>
        <dbReference type="ARBA" id="ARBA00023242"/>
    </source>
</evidence>
<sequence length="298" mass="32393">MAIGGEASTLELIRQHLLNDFASMDSFINGLNLCTAQIPQQPNSVSDNNGHNQLFKVPKEEETHDNHGFEFETKPYPKPPKPSSLRQRRPTINVAIPPAGVCSGSPVPASALAPVPATTSTSNPPDSRHYRGVRKRPWGKFAAEIRDPNRRGSRVWLGTFDTAIEAARAYDRAAFRMRGSKAILNFPLEAGMAPGSDVHAPASGGDRKRRREGDEEVREGKELKEETSSTLTETSSDQEVMSSSTETTNGNGNGAICPLTPSSWTSVWDSKDVKGIFTVPPLSPMSPHPFGYSQLTVI</sequence>
<dbReference type="Gene3D" id="3.30.730.10">
    <property type="entry name" value="AP2/ERF domain"/>
    <property type="match status" value="1"/>
</dbReference>
<dbReference type="GO" id="GO:0003677">
    <property type="term" value="F:DNA binding"/>
    <property type="evidence" value="ECO:0007669"/>
    <property type="project" value="UniProtKB-KW"/>
</dbReference>
<evidence type="ECO:0000256" key="7">
    <source>
        <dbReference type="SAM" id="MobiDB-lite"/>
    </source>
</evidence>
<dbReference type="InterPro" id="IPR016177">
    <property type="entry name" value="DNA-bd_dom_sf"/>
</dbReference>